<organism evidence="3 4">
    <name type="scientific">Extremus antarcticus</name>
    <dbReference type="NCBI Taxonomy" id="702011"/>
    <lineage>
        <taxon>Eukaryota</taxon>
        <taxon>Fungi</taxon>
        <taxon>Dikarya</taxon>
        <taxon>Ascomycota</taxon>
        <taxon>Pezizomycotina</taxon>
        <taxon>Dothideomycetes</taxon>
        <taxon>Dothideomycetidae</taxon>
        <taxon>Mycosphaerellales</taxon>
        <taxon>Extremaceae</taxon>
        <taxon>Extremus</taxon>
    </lineage>
</organism>
<keyword evidence="4" id="KW-1185">Reference proteome</keyword>
<dbReference type="InterPro" id="IPR000210">
    <property type="entry name" value="BTB/POZ_dom"/>
</dbReference>
<sequence>MFRFVGEGSFFNAHRKLVAYVSEPLKAKMLAHDGAALLFEVDKATFGRFLEWCYTGDYNAAKVQHLYEIDSEDEDASDEEAGELNPAGEADGTTGLGWTAALERTEALMVEDSFQDANDEIPITVANDEEMGEDETDEDDEDDEVDRLANVKWRSADTTSMLQGLLDDPFGYPISHATTRIISTSSFFSAGDYANSLDRTPELFTQVQLHILATRYRVRGLELLSFQRLSGALKGFKTGRCLSTLQSFAGLIKHVYGYTANPKHS</sequence>
<evidence type="ECO:0000259" key="2">
    <source>
        <dbReference type="PROSITE" id="PS50097"/>
    </source>
</evidence>
<proteinExistence type="predicted"/>
<feature type="region of interest" description="Disordered" evidence="1">
    <location>
        <begin position="71"/>
        <end position="95"/>
    </location>
</feature>
<dbReference type="Proteomes" id="UP001271007">
    <property type="component" value="Unassembled WGS sequence"/>
</dbReference>
<feature type="compositionally biased region" description="Acidic residues" evidence="1">
    <location>
        <begin position="71"/>
        <end position="82"/>
    </location>
</feature>
<dbReference type="PROSITE" id="PS50097">
    <property type="entry name" value="BTB"/>
    <property type="match status" value="1"/>
</dbReference>
<feature type="domain" description="BTB" evidence="2">
    <location>
        <begin position="1"/>
        <end position="62"/>
    </location>
</feature>
<evidence type="ECO:0000256" key="1">
    <source>
        <dbReference type="SAM" id="MobiDB-lite"/>
    </source>
</evidence>
<name>A0AAJ0GIU3_9PEZI</name>
<evidence type="ECO:0000313" key="3">
    <source>
        <dbReference type="EMBL" id="KAK3058447.1"/>
    </source>
</evidence>
<dbReference type="EMBL" id="JAWDJX010000001">
    <property type="protein sequence ID" value="KAK3058447.1"/>
    <property type="molecule type" value="Genomic_DNA"/>
</dbReference>
<dbReference type="AlphaFoldDB" id="A0AAJ0GIU3"/>
<evidence type="ECO:0000313" key="4">
    <source>
        <dbReference type="Proteomes" id="UP001271007"/>
    </source>
</evidence>
<dbReference type="SUPFAM" id="SSF54695">
    <property type="entry name" value="POZ domain"/>
    <property type="match status" value="1"/>
</dbReference>
<reference evidence="3" key="1">
    <citation type="submission" date="2023-04" db="EMBL/GenBank/DDBJ databases">
        <title>Black Yeasts Isolated from many extreme environments.</title>
        <authorList>
            <person name="Coleine C."/>
            <person name="Stajich J.E."/>
            <person name="Selbmann L."/>
        </authorList>
    </citation>
    <scope>NUCLEOTIDE SEQUENCE</scope>
    <source>
        <strain evidence="3">CCFEE 5312</strain>
    </source>
</reference>
<comment type="caution">
    <text evidence="3">The sequence shown here is derived from an EMBL/GenBank/DDBJ whole genome shotgun (WGS) entry which is preliminary data.</text>
</comment>
<gene>
    <name evidence="3" type="ORF">LTR09_000011</name>
</gene>
<accession>A0AAJ0GIU3</accession>
<dbReference type="InterPro" id="IPR011333">
    <property type="entry name" value="SKP1/BTB/POZ_sf"/>
</dbReference>
<protein>
    <recommendedName>
        <fullName evidence="2">BTB domain-containing protein</fullName>
    </recommendedName>
</protein>